<keyword evidence="4" id="KW-1185">Reference proteome</keyword>
<feature type="domain" description="SANTA" evidence="2">
    <location>
        <begin position="23"/>
        <end position="115"/>
    </location>
</feature>
<feature type="compositionally biased region" description="Basic and acidic residues" evidence="1">
    <location>
        <begin position="371"/>
        <end position="383"/>
    </location>
</feature>
<name>A0ABD3AYR6_9GENT</name>
<evidence type="ECO:0000313" key="3">
    <source>
        <dbReference type="EMBL" id="KAL3536384.1"/>
    </source>
</evidence>
<evidence type="ECO:0000259" key="2">
    <source>
        <dbReference type="Pfam" id="PF09133"/>
    </source>
</evidence>
<accession>A0ABD3AYR6</accession>
<dbReference type="InterPro" id="IPR015216">
    <property type="entry name" value="SANTA"/>
</dbReference>
<comment type="caution">
    <text evidence="3">The sequence shown here is derived from an EMBL/GenBank/DDBJ whole genome shotgun (WGS) entry which is preliminary data.</text>
</comment>
<dbReference type="Pfam" id="PF09133">
    <property type="entry name" value="SANTA"/>
    <property type="match status" value="1"/>
</dbReference>
<protein>
    <recommendedName>
        <fullName evidence="2">SANTA domain-containing protein</fullName>
    </recommendedName>
</protein>
<gene>
    <name evidence="3" type="ORF">ACH5RR_004845</name>
</gene>
<dbReference type="EMBL" id="JBJUIK010000002">
    <property type="protein sequence ID" value="KAL3536384.1"/>
    <property type="molecule type" value="Genomic_DNA"/>
</dbReference>
<feature type="region of interest" description="Disordered" evidence="1">
    <location>
        <begin position="161"/>
        <end position="395"/>
    </location>
</feature>
<evidence type="ECO:0000313" key="4">
    <source>
        <dbReference type="Proteomes" id="UP001630127"/>
    </source>
</evidence>
<reference evidence="3 4" key="1">
    <citation type="submission" date="2024-11" db="EMBL/GenBank/DDBJ databases">
        <title>A near-complete genome assembly of Cinchona calisaya.</title>
        <authorList>
            <person name="Lian D.C."/>
            <person name="Zhao X.W."/>
            <person name="Wei L."/>
        </authorList>
    </citation>
    <scope>NUCLEOTIDE SEQUENCE [LARGE SCALE GENOMIC DNA]</scope>
    <source>
        <tissue evidence="3">Nenye</tissue>
    </source>
</reference>
<proteinExistence type="predicted"/>
<dbReference type="PANTHER" id="PTHR35311">
    <property type="entry name" value="KINETOCHORE-ASSOCIATED PROTEIN KNL-2 HOMOLOG"/>
    <property type="match status" value="1"/>
</dbReference>
<organism evidence="3 4">
    <name type="scientific">Cinchona calisaya</name>
    <dbReference type="NCBI Taxonomy" id="153742"/>
    <lineage>
        <taxon>Eukaryota</taxon>
        <taxon>Viridiplantae</taxon>
        <taxon>Streptophyta</taxon>
        <taxon>Embryophyta</taxon>
        <taxon>Tracheophyta</taxon>
        <taxon>Spermatophyta</taxon>
        <taxon>Magnoliopsida</taxon>
        <taxon>eudicotyledons</taxon>
        <taxon>Gunneridae</taxon>
        <taxon>Pentapetalae</taxon>
        <taxon>asterids</taxon>
        <taxon>lamiids</taxon>
        <taxon>Gentianales</taxon>
        <taxon>Rubiaceae</taxon>
        <taxon>Cinchonoideae</taxon>
        <taxon>Cinchoneae</taxon>
        <taxon>Cinchona</taxon>
    </lineage>
</organism>
<dbReference type="AlphaFoldDB" id="A0ABD3AYR6"/>
<feature type="region of interest" description="Disordered" evidence="1">
    <location>
        <begin position="420"/>
        <end position="449"/>
    </location>
</feature>
<dbReference type="Proteomes" id="UP001630127">
    <property type="component" value="Unassembled WGS sequence"/>
</dbReference>
<dbReference type="PANTHER" id="PTHR35311:SF1">
    <property type="entry name" value="PROTEIN EMBRYO DEFECTIVE 1674"/>
    <property type="match status" value="1"/>
</dbReference>
<sequence>MATPTNPSTSSISTPRSYFQTTVRLNDWWLVKAEKDIQGKRLAVAGILHREQQALRVFSSAPILKRRDLFNLETADGVWIIIKGLINKARTEENGFPSEVFDHFICGFPPYWEKYALNCFEREPSTVGAAQSNLDSEKLSPEAGTMVPVTMDFSVLPQKNCENASSEEAEDDNWKENSSIKDSPAGGKNENRSYFKSGEATHSVARSQQNSGPVVKFPSTDSPSGDNPALAYMDPEASEKEPSPGNSSIEHMEALELSGHGLDDNVTQPLAQSGFEEKSVPPSDQDNMSIDGDGKQGQNNECIRKRASKVMHSPSEVGGVENKRQRNAGAESENTKAGSSRVASVAKQIKSCSGCHTTGAPLSTGGPAGPEESHVTPKKKEESSIASPESLSLRRSRSGRLLVPTMQFWRNQRAVYDADRRITGIKDPQLNQPIEGSRSEPQRKKKPQR</sequence>
<evidence type="ECO:0000256" key="1">
    <source>
        <dbReference type="SAM" id="MobiDB-lite"/>
    </source>
</evidence>
<dbReference type="InterPro" id="IPR053090">
    <property type="entry name" value="Centromere_KNL-2_homolog"/>
</dbReference>